<dbReference type="EMBL" id="JBHTMX010000029">
    <property type="protein sequence ID" value="MFD1331532.1"/>
    <property type="molecule type" value="Genomic_DNA"/>
</dbReference>
<evidence type="ECO:0000313" key="3">
    <source>
        <dbReference type="Proteomes" id="UP001597171"/>
    </source>
</evidence>
<reference evidence="3" key="1">
    <citation type="journal article" date="2019" name="Int. J. Syst. Evol. Microbiol.">
        <title>The Global Catalogue of Microorganisms (GCM) 10K type strain sequencing project: providing services to taxonomists for standard genome sequencing and annotation.</title>
        <authorList>
            <consortium name="The Broad Institute Genomics Platform"/>
            <consortium name="The Broad Institute Genome Sequencing Center for Infectious Disease"/>
            <person name="Wu L."/>
            <person name="Ma J."/>
        </authorList>
    </citation>
    <scope>NUCLEOTIDE SEQUENCE [LARGE SCALE GENOMIC DNA]</scope>
    <source>
        <strain evidence="3">CCUG 61696</strain>
    </source>
</reference>
<gene>
    <name evidence="2" type="ORF">ACFQ4O_05915</name>
</gene>
<protein>
    <submittedName>
        <fullName evidence="2">Uncharacterized protein</fullName>
    </submittedName>
</protein>
<proteinExistence type="predicted"/>
<dbReference type="RefSeq" id="WP_378774740.1">
    <property type="nucleotide sequence ID" value="NZ_JBHTMX010000029.1"/>
</dbReference>
<keyword evidence="1" id="KW-0732">Signal</keyword>
<comment type="caution">
    <text evidence="2">The sequence shown here is derived from an EMBL/GenBank/DDBJ whole genome shotgun (WGS) entry which is preliminary data.</text>
</comment>
<accession>A0ABW3Z753</accession>
<dbReference type="Proteomes" id="UP001597171">
    <property type="component" value="Unassembled WGS sequence"/>
</dbReference>
<feature type="chain" id="PRO_5045143416" evidence="1">
    <location>
        <begin position="22"/>
        <end position="115"/>
    </location>
</feature>
<keyword evidence="3" id="KW-1185">Reference proteome</keyword>
<sequence>MSARALILAASVLVGVAPAVAGVGSDYSTVEKTDYIIGCMAANGQTRQALERCACSIDTIAEILPHDEYEQAETILRMNKIAGQSSEVFRTTGMFDDIVANMRRAQAEAEIKCFP</sequence>
<organism evidence="2 3">
    <name type="scientific">Methylopila musalis</name>
    <dbReference type="NCBI Taxonomy" id="1134781"/>
    <lineage>
        <taxon>Bacteria</taxon>
        <taxon>Pseudomonadati</taxon>
        <taxon>Pseudomonadota</taxon>
        <taxon>Alphaproteobacteria</taxon>
        <taxon>Hyphomicrobiales</taxon>
        <taxon>Methylopilaceae</taxon>
        <taxon>Methylopila</taxon>
    </lineage>
</organism>
<name>A0ABW3Z753_9HYPH</name>
<evidence type="ECO:0000313" key="2">
    <source>
        <dbReference type="EMBL" id="MFD1331532.1"/>
    </source>
</evidence>
<feature type="signal peptide" evidence="1">
    <location>
        <begin position="1"/>
        <end position="21"/>
    </location>
</feature>
<evidence type="ECO:0000256" key="1">
    <source>
        <dbReference type="SAM" id="SignalP"/>
    </source>
</evidence>